<feature type="region of interest" description="Disordered" evidence="1">
    <location>
        <begin position="85"/>
        <end position="111"/>
    </location>
</feature>
<evidence type="ECO:0000256" key="1">
    <source>
        <dbReference type="SAM" id="MobiDB-lite"/>
    </source>
</evidence>
<feature type="region of interest" description="Disordered" evidence="1">
    <location>
        <begin position="203"/>
        <end position="227"/>
    </location>
</feature>
<dbReference type="GO" id="GO:0007142">
    <property type="term" value="P:male meiosis II"/>
    <property type="evidence" value="ECO:0007669"/>
    <property type="project" value="InterPro"/>
</dbReference>
<dbReference type="GeneID" id="101512291"/>
<feature type="compositionally biased region" description="Acidic residues" evidence="1">
    <location>
        <begin position="102"/>
        <end position="111"/>
    </location>
</feature>
<name>A0A1S2XVV7_CICAR</name>
<organism evidence="3 4">
    <name type="scientific">Cicer arietinum</name>
    <name type="common">Chickpea</name>
    <name type="synonym">Garbanzo</name>
    <dbReference type="NCBI Taxonomy" id="3827"/>
    <lineage>
        <taxon>Eukaryota</taxon>
        <taxon>Viridiplantae</taxon>
        <taxon>Streptophyta</taxon>
        <taxon>Embryophyta</taxon>
        <taxon>Tracheophyta</taxon>
        <taxon>Spermatophyta</taxon>
        <taxon>Magnoliopsida</taxon>
        <taxon>eudicotyledons</taxon>
        <taxon>Gunneridae</taxon>
        <taxon>Pentapetalae</taxon>
        <taxon>rosids</taxon>
        <taxon>fabids</taxon>
        <taxon>Fabales</taxon>
        <taxon>Fabaceae</taxon>
        <taxon>Papilionoideae</taxon>
        <taxon>50 kb inversion clade</taxon>
        <taxon>NPAAA clade</taxon>
        <taxon>Hologalegina</taxon>
        <taxon>IRL clade</taxon>
        <taxon>Cicereae</taxon>
        <taxon>Cicer</taxon>
    </lineage>
</organism>
<keyword evidence="2" id="KW-0472">Membrane</keyword>
<dbReference type="OrthoDB" id="1925835at2759"/>
<evidence type="ECO:0000313" key="4">
    <source>
        <dbReference type="RefSeq" id="XP_004494736.2"/>
    </source>
</evidence>
<evidence type="ECO:0000313" key="3">
    <source>
        <dbReference type="Proteomes" id="UP000087171"/>
    </source>
</evidence>
<accession>A0A1S2XVV7</accession>
<keyword evidence="2" id="KW-0812">Transmembrane</keyword>
<dbReference type="PaxDb" id="3827-XP_004494736.1"/>
<reference evidence="4" key="2">
    <citation type="submission" date="2025-08" db="UniProtKB">
        <authorList>
            <consortium name="RefSeq"/>
        </authorList>
    </citation>
    <scope>IDENTIFICATION</scope>
    <source>
        <tissue evidence="4">Etiolated seedlings</tissue>
    </source>
</reference>
<feature type="transmembrane region" description="Helical" evidence="2">
    <location>
        <begin position="6"/>
        <end position="27"/>
    </location>
</feature>
<keyword evidence="3" id="KW-1185">Reference proteome</keyword>
<evidence type="ECO:0000256" key="2">
    <source>
        <dbReference type="SAM" id="Phobius"/>
    </source>
</evidence>
<dbReference type="PANTHER" id="PTHR33318">
    <property type="entry name" value="ASPARTYL/GLUTAMYL-TRNA(ASN/GLN) AMIDOTRANSFERASE SUBUNIT"/>
    <property type="match status" value="1"/>
</dbReference>
<gene>
    <name evidence="4" type="primary">LOC101512291</name>
</gene>
<dbReference type="AlphaFoldDB" id="A0A1S2XVV7"/>
<dbReference type="Proteomes" id="UP000087171">
    <property type="component" value="Chromosome Ca3"/>
</dbReference>
<proteinExistence type="predicted"/>
<dbReference type="PANTHER" id="PTHR33318:SF22">
    <property type="entry name" value="SUPPRESSOR PROTEIN SRP40-LIKE ISOFORM X1"/>
    <property type="match status" value="1"/>
</dbReference>
<keyword evidence="2" id="KW-1133">Transmembrane helix</keyword>
<dbReference type="KEGG" id="cam:101512291"/>
<dbReference type="RefSeq" id="XP_004494736.2">
    <property type="nucleotide sequence ID" value="XM_004494679.3"/>
</dbReference>
<reference evidence="3" key="1">
    <citation type="journal article" date="2013" name="Nat. Biotechnol.">
        <title>Draft genome sequence of chickpea (Cicer arietinum) provides a resource for trait improvement.</title>
        <authorList>
            <person name="Varshney R.K."/>
            <person name="Song C."/>
            <person name="Saxena R.K."/>
            <person name="Azam S."/>
            <person name="Yu S."/>
            <person name="Sharpe A.G."/>
            <person name="Cannon S."/>
            <person name="Baek J."/>
            <person name="Rosen B.D."/>
            <person name="Tar'an B."/>
            <person name="Millan T."/>
            <person name="Zhang X."/>
            <person name="Ramsay L.D."/>
            <person name="Iwata A."/>
            <person name="Wang Y."/>
            <person name="Nelson W."/>
            <person name="Farmer A.D."/>
            <person name="Gaur P.M."/>
            <person name="Soderlund C."/>
            <person name="Penmetsa R.V."/>
            <person name="Xu C."/>
            <person name="Bharti A.K."/>
            <person name="He W."/>
            <person name="Winter P."/>
            <person name="Zhao S."/>
            <person name="Hane J.K."/>
            <person name="Carrasquilla-Garcia N."/>
            <person name="Condie J.A."/>
            <person name="Upadhyaya H.D."/>
            <person name="Luo M.C."/>
            <person name="Thudi M."/>
            <person name="Gowda C.L."/>
            <person name="Singh N.P."/>
            <person name="Lichtenzveig J."/>
            <person name="Gali K.K."/>
            <person name="Rubio J."/>
            <person name="Nadarajan N."/>
            <person name="Dolezel J."/>
            <person name="Bansal K.C."/>
            <person name="Xu X."/>
            <person name="Edwards D."/>
            <person name="Zhang G."/>
            <person name="Kahl G."/>
            <person name="Gil J."/>
            <person name="Singh K.B."/>
            <person name="Datta S.K."/>
            <person name="Jackson S.A."/>
            <person name="Wang J."/>
            <person name="Cook D.R."/>
        </authorList>
    </citation>
    <scope>NUCLEOTIDE SEQUENCE [LARGE SCALE GENOMIC DNA]</scope>
    <source>
        <strain evidence="3">cv. CDC Frontier</strain>
    </source>
</reference>
<sequence length="387" mass="44202">MTVWFFSYSLSLSLFLCFSIFILQHYFTQIIIMKRCFLACFSSSSSSKRKNPFPPNSIPITIQQPTHPNKDILLQDSIHWLSQSKTENEEDLSHNYNNKPQEEEEEEDHEECSDSLFSLSIGCRKPVSTDDNAADDTEVNSAPIQQFHPANNLSIVPFKSQQQPNDLEGKNSEEEEVKPITMNHSLIEYRYRDCTDDGYNDINLDGDDDPYNEKREVEGSEAEGSESLFSLPTDYYYDNRKRVSSTEKVDDEVSSIMVAPQPQEEESKGNNIAEDDVCSVLKPIENYVSKENVKVMKETMKKDKENINMMNKIGVDTSLSNWLDESDESNTPKSITKGCDYVNLGAWTFKEMIKYCSATSSSPVEKSLIGTVWELLESEPVFQIKHL</sequence>
<dbReference type="InterPro" id="IPR039300">
    <property type="entry name" value="JASON"/>
</dbReference>
<protein>
    <submittedName>
        <fullName evidence="4">Uncharacterized protein LOC101512291</fullName>
    </submittedName>
</protein>